<dbReference type="Proteomes" id="UP000003233">
    <property type="component" value="Unassembled WGS sequence"/>
</dbReference>
<accession>H1PPE2</accession>
<sequence>MKKLIFTLILSLLTFSCATLQVGETKTFFDKELNEMRYTRITESNIYYYEFLDTDKSSYYNAPLKLVKDFPLSPDEIYFELLTYDDSKDIFMRILSTSDSYIQSFLFYTSPKDKIKISLSPYDEIDEIYNKYKDISKENRLVILHPKQYSVLKEIVSKDLPVYVLVNTLNGDYKYKLSNSQQKVLKEFLNLKK</sequence>
<evidence type="ECO:0000313" key="2">
    <source>
        <dbReference type="EMBL" id="EHO84466.1"/>
    </source>
</evidence>
<comment type="caution">
    <text evidence="2">The sequence shown here is derived from an EMBL/GenBank/DDBJ whole genome shotgun (WGS) entry which is preliminary data.</text>
</comment>
<evidence type="ECO:0000256" key="1">
    <source>
        <dbReference type="SAM" id="SignalP"/>
    </source>
</evidence>
<name>H1PPE2_9FUSO</name>
<organism evidence="2 3">
    <name type="scientific">Fusobacterium ulcerans 12-1B</name>
    <dbReference type="NCBI Taxonomy" id="457404"/>
    <lineage>
        <taxon>Bacteria</taxon>
        <taxon>Fusobacteriati</taxon>
        <taxon>Fusobacteriota</taxon>
        <taxon>Fusobacteriia</taxon>
        <taxon>Fusobacteriales</taxon>
        <taxon>Fusobacteriaceae</taxon>
        <taxon>Fusobacterium</taxon>
    </lineage>
</organism>
<dbReference type="EMBL" id="AGWJ02000006">
    <property type="protein sequence ID" value="EHO84466.1"/>
    <property type="molecule type" value="Genomic_DNA"/>
</dbReference>
<protein>
    <recommendedName>
        <fullName evidence="4">Lipoprotein</fullName>
    </recommendedName>
</protein>
<reference evidence="2 3" key="1">
    <citation type="submission" date="2012-07" db="EMBL/GenBank/DDBJ databases">
        <title>The Genome Sequence of Fusobacterium ulcerans 12_1B.</title>
        <authorList>
            <consortium name="The Broad Institute Genome Sequencing Platform"/>
            <person name="Earl A."/>
            <person name="Ward D."/>
            <person name="Feldgarden M."/>
            <person name="Gevers D."/>
            <person name="Strauss J."/>
            <person name="Ambrose C.E."/>
            <person name="Allen-Vercoe E."/>
            <person name="Walker B."/>
            <person name="Young S.K."/>
            <person name="Zeng Q."/>
            <person name="Gargeya S."/>
            <person name="Fitzgerald M."/>
            <person name="Haas B."/>
            <person name="Abouelleil A."/>
            <person name="Alvarado L."/>
            <person name="Arachchi H.M."/>
            <person name="Berlin A.M."/>
            <person name="Chapman S.B."/>
            <person name="Goldberg J."/>
            <person name="Griggs A."/>
            <person name="Gujja S."/>
            <person name="Hansen M."/>
            <person name="Howarth C."/>
            <person name="Imamovic A."/>
            <person name="Larimer J."/>
            <person name="McCowen C."/>
            <person name="Montmayeur A."/>
            <person name="Murphy C."/>
            <person name="Neiman D."/>
            <person name="Pearson M."/>
            <person name="Priest M."/>
            <person name="Roberts A."/>
            <person name="Saif S."/>
            <person name="Shea T."/>
            <person name="Sisk P."/>
            <person name="Sykes S."/>
            <person name="Wortman J."/>
            <person name="Nusbaum C."/>
            <person name="Birren B."/>
        </authorList>
    </citation>
    <scope>NUCLEOTIDE SEQUENCE [LARGE SCALE GENOMIC DNA]</scope>
    <source>
        <strain evidence="2 3">12_1B</strain>
    </source>
</reference>
<keyword evidence="1" id="KW-0732">Signal</keyword>
<dbReference type="BioCyc" id="FSP457404-HMP:GTSQ-286-MONOMER"/>
<dbReference type="AlphaFoldDB" id="H1PPE2"/>
<keyword evidence="3" id="KW-1185">Reference proteome</keyword>
<evidence type="ECO:0000313" key="3">
    <source>
        <dbReference type="Proteomes" id="UP000003233"/>
    </source>
</evidence>
<dbReference type="PATRIC" id="fig|457404.5.peg.951"/>
<gene>
    <name evidence="2" type="ORF">HMPREF0402_00285</name>
</gene>
<dbReference type="HOGENOM" id="CLU_1406977_0_0_0"/>
<feature type="signal peptide" evidence="1">
    <location>
        <begin position="1"/>
        <end position="18"/>
    </location>
</feature>
<proteinExistence type="predicted"/>
<dbReference type="RefSeq" id="WP_008695595.1">
    <property type="nucleotide sequence ID" value="NZ_KE161007.1"/>
</dbReference>
<evidence type="ECO:0008006" key="4">
    <source>
        <dbReference type="Google" id="ProtNLM"/>
    </source>
</evidence>
<feature type="chain" id="PRO_5003552460" description="Lipoprotein" evidence="1">
    <location>
        <begin position="19"/>
        <end position="193"/>
    </location>
</feature>
<dbReference type="PROSITE" id="PS51257">
    <property type="entry name" value="PROKAR_LIPOPROTEIN"/>
    <property type="match status" value="1"/>
</dbReference>